<dbReference type="OrthoDB" id="288208at2"/>
<proteinExistence type="predicted"/>
<evidence type="ECO:0000313" key="3">
    <source>
        <dbReference type="Proteomes" id="UP000319004"/>
    </source>
</evidence>
<organism evidence="2 3">
    <name type="scientific">Stieleria neptunia</name>
    <dbReference type="NCBI Taxonomy" id="2527979"/>
    <lineage>
        <taxon>Bacteria</taxon>
        <taxon>Pseudomonadati</taxon>
        <taxon>Planctomycetota</taxon>
        <taxon>Planctomycetia</taxon>
        <taxon>Pirellulales</taxon>
        <taxon>Pirellulaceae</taxon>
        <taxon>Stieleria</taxon>
    </lineage>
</organism>
<dbReference type="InterPro" id="IPR014263">
    <property type="entry name" value="Methanolan_biosynth_EpsI"/>
</dbReference>
<name>A0A518HQY8_9BACT</name>
<accession>A0A518HQY8</accession>
<gene>
    <name evidence="2" type="ORF">Enr13x_30660</name>
</gene>
<feature type="domain" description="Methanolan biosynthesis EpsI" evidence="1">
    <location>
        <begin position="20"/>
        <end position="171"/>
    </location>
</feature>
<dbReference type="Pfam" id="PF11984">
    <property type="entry name" value="DUF3485"/>
    <property type="match status" value="1"/>
</dbReference>
<dbReference type="AlphaFoldDB" id="A0A518HQY8"/>
<evidence type="ECO:0000313" key="2">
    <source>
        <dbReference type="EMBL" id="QDV43211.1"/>
    </source>
</evidence>
<protein>
    <recommendedName>
        <fullName evidence="1">Methanolan biosynthesis EpsI domain-containing protein</fullName>
    </recommendedName>
</protein>
<sequence length="216" mass="24214">MTDSNQSHPIQSRRVIVASLLALTLLSGVVHGYLDGRWTTQTSRSDQGALLNQLPTTIGPWKMLDEQDLPESAQRLLRCYGSVVRVYQHTETGVMINFAVMYGPRGPIAVHTPEVCYSSVGTKQTRPRRMETFETKEDRHQVWSVEFSRDDEPEASLAVYYGWSDGGAFVAADSPRFWLTDDLYKIQLAGPVTGSAIDPCHSFLEAFLPHLEKLVQ</sequence>
<dbReference type="KEGG" id="snep:Enr13x_30660"/>
<reference evidence="2 3" key="1">
    <citation type="submission" date="2019-03" db="EMBL/GenBank/DDBJ databases">
        <title>Deep-cultivation of Planctomycetes and their phenomic and genomic characterization uncovers novel biology.</title>
        <authorList>
            <person name="Wiegand S."/>
            <person name="Jogler M."/>
            <person name="Boedeker C."/>
            <person name="Pinto D."/>
            <person name="Vollmers J."/>
            <person name="Rivas-Marin E."/>
            <person name="Kohn T."/>
            <person name="Peeters S.H."/>
            <person name="Heuer A."/>
            <person name="Rast P."/>
            <person name="Oberbeckmann S."/>
            <person name="Bunk B."/>
            <person name="Jeske O."/>
            <person name="Meyerdierks A."/>
            <person name="Storesund J.E."/>
            <person name="Kallscheuer N."/>
            <person name="Luecker S."/>
            <person name="Lage O.M."/>
            <person name="Pohl T."/>
            <person name="Merkel B.J."/>
            <person name="Hornburger P."/>
            <person name="Mueller R.-W."/>
            <person name="Bruemmer F."/>
            <person name="Labrenz M."/>
            <person name="Spormann A.M."/>
            <person name="Op den Camp H."/>
            <person name="Overmann J."/>
            <person name="Amann R."/>
            <person name="Jetten M.S.M."/>
            <person name="Mascher T."/>
            <person name="Medema M.H."/>
            <person name="Devos D.P."/>
            <person name="Kaster A.-K."/>
            <person name="Ovreas L."/>
            <person name="Rohde M."/>
            <person name="Galperin M.Y."/>
            <person name="Jogler C."/>
        </authorList>
    </citation>
    <scope>NUCLEOTIDE SEQUENCE [LARGE SCALE GENOMIC DNA]</scope>
    <source>
        <strain evidence="2 3">Enr13</strain>
    </source>
</reference>
<keyword evidence="3" id="KW-1185">Reference proteome</keyword>
<dbReference type="EMBL" id="CP037423">
    <property type="protein sequence ID" value="QDV43211.1"/>
    <property type="molecule type" value="Genomic_DNA"/>
</dbReference>
<dbReference type="Proteomes" id="UP000319004">
    <property type="component" value="Chromosome"/>
</dbReference>
<evidence type="ECO:0000259" key="1">
    <source>
        <dbReference type="Pfam" id="PF11984"/>
    </source>
</evidence>
<dbReference type="RefSeq" id="WP_145387136.1">
    <property type="nucleotide sequence ID" value="NZ_CP037423.1"/>
</dbReference>